<organism evidence="1 2">
    <name type="scientific">Nitratidesulfovibrio vulgaris (strain ATCC 29579 / DSM 644 / CCUG 34227 / NCIMB 8303 / VKM B-1760 / Hildenborough)</name>
    <name type="common">Desulfovibrio vulgaris</name>
    <dbReference type="NCBI Taxonomy" id="882"/>
    <lineage>
        <taxon>Bacteria</taxon>
        <taxon>Pseudomonadati</taxon>
        <taxon>Thermodesulfobacteriota</taxon>
        <taxon>Desulfovibrionia</taxon>
        <taxon>Desulfovibrionales</taxon>
        <taxon>Desulfovibrionaceae</taxon>
        <taxon>Nitratidesulfovibrio</taxon>
    </lineage>
</organism>
<dbReference type="EMBL" id="AE017285">
    <property type="protein sequence ID" value="AAS97426.1"/>
    <property type="molecule type" value="Genomic_DNA"/>
</dbReference>
<dbReference type="Proteomes" id="UP000002194">
    <property type="component" value="Chromosome"/>
</dbReference>
<dbReference type="AlphaFoldDB" id="Q727A1"/>
<dbReference type="EnsemblBacteria" id="AAS97426">
    <property type="protein sequence ID" value="AAS97426"/>
    <property type="gene ID" value="DVU_2955"/>
</dbReference>
<evidence type="ECO:0000313" key="1">
    <source>
        <dbReference type="EMBL" id="AAS97426.1"/>
    </source>
</evidence>
<gene>
    <name evidence="1" type="ordered locus">DVU_2955</name>
</gene>
<accession>Q727A1</accession>
<keyword evidence="2" id="KW-1185">Reference proteome</keyword>
<dbReference type="STRING" id="882.DVU_2955"/>
<evidence type="ECO:0000313" key="2">
    <source>
        <dbReference type="Proteomes" id="UP000002194"/>
    </source>
</evidence>
<protein>
    <submittedName>
        <fullName evidence="1">Uncharacterized protein</fullName>
    </submittedName>
</protein>
<proteinExistence type="predicted"/>
<sequence length="47" mass="5058">MVVCRVVATMQEGRQKIAAPLAWCFPFSVARAMKDRVAGFFAVSPGG</sequence>
<name>Q727A1_NITV2</name>
<dbReference type="HOGENOM" id="CLU_3167328_0_0_7"/>
<dbReference type="KEGG" id="dvu:DVU_2955"/>
<dbReference type="PaxDb" id="882-DVU_2955"/>
<reference evidence="1 2" key="1">
    <citation type="journal article" date="2004" name="Nat. Biotechnol.">
        <title>The genome sequence of the anaerobic, sulfate-reducing bacterium Desulfovibrio vulgaris Hildenborough.</title>
        <authorList>
            <person name="Heidelberg J.F."/>
            <person name="Seshadri R."/>
            <person name="Haveman S.A."/>
            <person name="Hemme C.L."/>
            <person name="Paulsen I.T."/>
            <person name="Kolonay J.F."/>
            <person name="Eisen J.A."/>
            <person name="Ward N."/>
            <person name="Methe B."/>
            <person name="Brinkac L.M."/>
            <person name="Daugherty S.C."/>
            <person name="Deboy R.T."/>
            <person name="Dodson R.J."/>
            <person name="Durkin A.S."/>
            <person name="Madupu R."/>
            <person name="Nelson W.C."/>
            <person name="Sullivan S.A."/>
            <person name="Fouts D."/>
            <person name="Haft D.H."/>
            <person name="Selengut J."/>
            <person name="Peterson J.D."/>
            <person name="Davidsen T.M."/>
            <person name="Zafar N."/>
            <person name="Zhou L."/>
            <person name="Radune D."/>
            <person name="Dimitrov G."/>
            <person name="Hance M."/>
            <person name="Tran K."/>
            <person name="Khouri H."/>
            <person name="Gill J."/>
            <person name="Utterback T.R."/>
            <person name="Feldblyum T.V."/>
            <person name="Wall J.D."/>
            <person name="Voordouw G."/>
            <person name="Fraser C.M."/>
        </authorList>
    </citation>
    <scope>NUCLEOTIDE SEQUENCE [LARGE SCALE GENOMIC DNA]</scope>
    <source>
        <strain evidence="2">ATCC 29579 / DSM 644 / NCIMB 8303 / VKM B-1760 / Hildenborough</strain>
    </source>
</reference>